<evidence type="ECO:0000313" key="1">
    <source>
        <dbReference type="EMBL" id="NGZ90817.1"/>
    </source>
</evidence>
<keyword evidence="2" id="KW-1185">Reference proteome</keyword>
<dbReference type="GO" id="GO:0032259">
    <property type="term" value="P:methylation"/>
    <property type="evidence" value="ECO:0007669"/>
    <property type="project" value="UniProtKB-KW"/>
</dbReference>
<proteinExistence type="predicted"/>
<dbReference type="GO" id="GO:0008168">
    <property type="term" value="F:methyltransferase activity"/>
    <property type="evidence" value="ECO:0007669"/>
    <property type="project" value="UniProtKB-KW"/>
</dbReference>
<dbReference type="InterPro" id="IPR029063">
    <property type="entry name" value="SAM-dependent_MTases_sf"/>
</dbReference>
<reference evidence="1" key="1">
    <citation type="submission" date="2020-03" db="EMBL/GenBank/DDBJ databases">
        <title>Psychroflexus Maritimus sp. nov., isolate from marine sediment.</title>
        <authorList>
            <person name="Zhong Y.-L."/>
        </authorList>
    </citation>
    <scope>NUCLEOTIDE SEQUENCE</scope>
    <source>
        <strain evidence="1">C1</strain>
    </source>
</reference>
<organism evidence="1 2">
    <name type="scientific">Psychroflexus maritimus</name>
    <dbReference type="NCBI Taxonomy" id="2714865"/>
    <lineage>
        <taxon>Bacteria</taxon>
        <taxon>Pseudomonadati</taxon>
        <taxon>Bacteroidota</taxon>
        <taxon>Flavobacteriia</taxon>
        <taxon>Flavobacteriales</taxon>
        <taxon>Flavobacteriaceae</taxon>
        <taxon>Psychroflexus</taxon>
    </lineage>
</organism>
<dbReference type="SUPFAM" id="SSF53335">
    <property type="entry name" value="S-adenosyl-L-methionine-dependent methyltransferases"/>
    <property type="match status" value="1"/>
</dbReference>
<keyword evidence="1" id="KW-0489">Methyltransferase</keyword>
<dbReference type="AlphaFoldDB" id="A0A967E0M6"/>
<protein>
    <submittedName>
        <fullName evidence="1">Class I SAM-dependent methyltransferase</fullName>
    </submittedName>
</protein>
<dbReference type="Proteomes" id="UP000643701">
    <property type="component" value="Unassembled WGS sequence"/>
</dbReference>
<sequence length="205" mass="23216">MSNSSSQLHWENVYTTKDLSKVSWVQEKPTSSLELIDYLNLSKSAPIIDIAGGNANLVDYLLSASFTNLSVLDISAKALEVSKERLGNKAEQINWIVSNVLNFSSEKTYEVWHDRAGFHFLTQEKEIKQYLEVLDKIKPSYLIIGTFSENGPEKCSGLPIKKYSIKDLTETYASSYQLLKSSNINHRTPTGGEQNFNFCCFKRKD</sequence>
<accession>A0A967E0M6</accession>
<comment type="caution">
    <text evidence="1">The sequence shown here is derived from an EMBL/GenBank/DDBJ whole genome shotgun (WGS) entry which is preliminary data.</text>
</comment>
<gene>
    <name evidence="1" type="ORF">G7034_11215</name>
</gene>
<dbReference type="PANTHER" id="PTHR12843">
    <property type="entry name" value="PROTEIN-LYSINE N-METHYLTRANSFERASE METTL10"/>
    <property type="match status" value="1"/>
</dbReference>
<keyword evidence="1" id="KW-0808">Transferase</keyword>
<dbReference type="EMBL" id="JAANAS010000105">
    <property type="protein sequence ID" value="NGZ90817.1"/>
    <property type="molecule type" value="Genomic_DNA"/>
</dbReference>
<dbReference type="PANTHER" id="PTHR12843:SF5">
    <property type="entry name" value="EEF1A LYSINE METHYLTRANSFERASE 2"/>
    <property type="match status" value="1"/>
</dbReference>
<dbReference type="RefSeq" id="WP_166401050.1">
    <property type="nucleotide sequence ID" value="NZ_JAANAS010000105.1"/>
</dbReference>
<evidence type="ECO:0000313" key="2">
    <source>
        <dbReference type="Proteomes" id="UP000643701"/>
    </source>
</evidence>
<dbReference type="Gene3D" id="3.40.50.150">
    <property type="entry name" value="Vaccinia Virus protein VP39"/>
    <property type="match status" value="1"/>
</dbReference>
<name>A0A967E0M6_9FLAO</name>